<dbReference type="AlphaFoldDB" id="A0AAD5U1E5"/>
<comment type="caution">
    <text evidence="2">The sequence shown here is derived from an EMBL/GenBank/DDBJ whole genome shotgun (WGS) entry which is preliminary data.</text>
</comment>
<proteinExistence type="predicted"/>
<name>A0AAD5U1E5_9FUNG</name>
<keyword evidence="1" id="KW-0812">Transmembrane</keyword>
<protein>
    <submittedName>
        <fullName evidence="2">Uncharacterized protein</fullName>
    </submittedName>
</protein>
<keyword evidence="1" id="KW-0472">Membrane</keyword>
<keyword evidence="3" id="KW-1185">Reference proteome</keyword>
<dbReference type="Proteomes" id="UP001211065">
    <property type="component" value="Unassembled WGS sequence"/>
</dbReference>
<reference evidence="2" key="1">
    <citation type="submission" date="2020-05" db="EMBL/GenBank/DDBJ databases">
        <title>Phylogenomic resolution of chytrid fungi.</title>
        <authorList>
            <person name="Stajich J.E."/>
            <person name="Amses K."/>
            <person name="Simmons R."/>
            <person name="Seto K."/>
            <person name="Myers J."/>
            <person name="Bonds A."/>
            <person name="Quandt C.A."/>
            <person name="Barry K."/>
            <person name="Liu P."/>
            <person name="Grigoriev I."/>
            <person name="Longcore J.E."/>
            <person name="James T.Y."/>
        </authorList>
    </citation>
    <scope>NUCLEOTIDE SEQUENCE</scope>
    <source>
        <strain evidence="2">JEL0476</strain>
    </source>
</reference>
<evidence type="ECO:0000313" key="3">
    <source>
        <dbReference type="Proteomes" id="UP001211065"/>
    </source>
</evidence>
<gene>
    <name evidence="2" type="ORF">HK099_003777</name>
</gene>
<accession>A0AAD5U1E5</accession>
<sequence>MFTLRRIRFYSSTGFNTEKGKILQGVRADPEPLPEVAHEIWTRLQTKKPYKGPKPETDPKDLFYGELYTPIAKPKTGLGPLIAPLKWPEYDQKSPPAQQYNFNSPPAWWAYEFEDRATAPIGDYPRNVPLQWNQLKDPFKYWDKQGRREYVIYIVEKLSMFGFFALIGLYASYYDPASHVLWV</sequence>
<evidence type="ECO:0000313" key="2">
    <source>
        <dbReference type="EMBL" id="KAJ3221105.1"/>
    </source>
</evidence>
<dbReference type="EMBL" id="JADGJW010000251">
    <property type="protein sequence ID" value="KAJ3221105.1"/>
    <property type="molecule type" value="Genomic_DNA"/>
</dbReference>
<organism evidence="2 3">
    <name type="scientific">Clydaea vesicula</name>
    <dbReference type="NCBI Taxonomy" id="447962"/>
    <lineage>
        <taxon>Eukaryota</taxon>
        <taxon>Fungi</taxon>
        <taxon>Fungi incertae sedis</taxon>
        <taxon>Chytridiomycota</taxon>
        <taxon>Chytridiomycota incertae sedis</taxon>
        <taxon>Chytridiomycetes</taxon>
        <taxon>Lobulomycetales</taxon>
        <taxon>Lobulomycetaceae</taxon>
        <taxon>Clydaea</taxon>
    </lineage>
</organism>
<keyword evidence="1" id="KW-1133">Transmembrane helix</keyword>
<evidence type="ECO:0000256" key="1">
    <source>
        <dbReference type="SAM" id="Phobius"/>
    </source>
</evidence>
<feature type="transmembrane region" description="Helical" evidence="1">
    <location>
        <begin position="150"/>
        <end position="173"/>
    </location>
</feature>